<gene>
    <name evidence="1" type="ORF">Rmf_46470</name>
</gene>
<keyword evidence="2" id="KW-1185">Reference proteome</keyword>
<accession>A0ABN6PAY2</accession>
<dbReference type="Pfam" id="PF06718">
    <property type="entry name" value="DUF1203"/>
    <property type="match status" value="1"/>
</dbReference>
<name>A0ABN6PAY2_9PROT</name>
<evidence type="ECO:0008006" key="3">
    <source>
        <dbReference type="Google" id="ProtNLM"/>
    </source>
</evidence>
<dbReference type="EMBL" id="AP025637">
    <property type="protein sequence ID" value="BDG74718.1"/>
    <property type="molecule type" value="Genomic_DNA"/>
</dbReference>
<dbReference type="Proteomes" id="UP000831327">
    <property type="component" value="Chromosome"/>
</dbReference>
<evidence type="ECO:0000313" key="2">
    <source>
        <dbReference type="Proteomes" id="UP000831327"/>
    </source>
</evidence>
<proteinExistence type="predicted"/>
<sequence>MYGRNGRKAPGRALRQDRAMSTRFRCIPMDAPSAARFRTTLRDDRGGAVHVRPVDGPGFPCRACLRLGRPGETMLLASWDLPLPQGPYWTPSPVFLHAQDCGGAPVEDGLPETVVVNSIVSLRHYDAEGMCLYDLGVVVPGQEAEAALRARIDDPRVAYVNIHTARPGCWLTRVERITVA</sequence>
<evidence type="ECO:0000313" key="1">
    <source>
        <dbReference type="EMBL" id="BDG74718.1"/>
    </source>
</evidence>
<dbReference type="PIRSF" id="PIRSF034110">
    <property type="entry name" value="DUF1203"/>
    <property type="match status" value="1"/>
</dbReference>
<dbReference type="InterPro" id="IPR009593">
    <property type="entry name" value="DUF1203"/>
</dbReference>
<organism evidence="1 2">
    <name type="scientific">Roseomonas fluvialis</name>
    <dbReference type="NCBI Taxonomy" id="1750527"/>
    <lineage>
        <taxon>Bacteria</taxon>
        <taxon>Pseudomonadati</taxon>
        <taxon>Pseudomonadota</taxon>
        <taxon>Alphaproteobacteria</taxon>
        <taxon>Acetobacterales</taxon>
        <taxon>Roseomonadaceae</taxon>
        <taxon>Roseomonas</taxon>
    </lineage>
</organism>
<reference evidence="1 2" key="1">
    <citation type="journal article" date="2016" name="Microbes Environ.">
        <title>Phylogenetically diverse aerobic anoxygenic phototrophic bacteria isolated from epilithic biofilms in Tama river, Japan.</title>
        <authorList>
            <person name="Hirose S."/>
            <person name="Matsuura K."/>
            <person name="Haruta S."/>
        </authorList>
    </citation>
    <scope>NUCLEOTIDE SEQUENCE [LARGE SCALE GENOMIC DNA]</scope>
    <source>
        <strain evidence="1 2">S08</strain>
    </source>
</reference>
<protein>
    <recommendedName>
        <fullName evidence="3">DUF1203 domain-containing protein</fullName>
    </recommendedName>
</protein>